<dbReference type="Pfam" id="PF05876">
    <property type="entry name" value="GpA_ATPase"/>
    <property type="match status" value="1"/>
</dbReference>
<gene>
    <name evidence="4" type="ORF">GR303_12395</name>
</gene>
<proteinExistence type="predicted"/>
<feature type="compositionally biased region" description="Basic and acidic residues" evidence="1">
    <location>
        <begin position="671"/>
        <end position="682"/>
    </location>
</feature>
<evidence type="ECO:0000259" key="3">
    <source>
        <dbReference type="Pfam" id="PF20454"/>
    </source>
</evidence>
<sequence length="682" mass="76813">MSGHPSALRLLAERLAESIRPPRPMPLSQWLAENLELVDGPLAGELWDPAGAPYLVEIADCLSEDHPCNLVTVRKSQQTGASILALGWTLYVSEREPANLLYGVPGIDALRDLNSGKLQPLIDAWQKRTNRQVIVPQTSRSGTGSTTYEKVFPGGRIWLANANTVMDLSSKTAKKGVKDELSKWQDIPGFGDPETLFFGRFTAFRRTKSYKILEISTPEIDTGDELGEMPGHCRIDRSFKRSDQRYWNLTCPECQRLFVHSFERFKVNEKQPHKSVYVHSCGHEISEAERVAGVKAGRWIPMLDDPDRHPGFHIDAFISLMMSYEAIAEDWIKAQKSESAKKDFYNLNLGLPFKFTGNAPDHVKLMERREEGMKRGHVPPRGLILVASADVQMRGIWVMVTAYASNRERWVVEALYLDGDTSTPDGEAFQKLRQQVLERKYPDAFGRLRTIDALGIDSGYRTHVVYAWVRNTQRPHPDTGRDLILALKGDEGWGKPAIGQPVLVDIDLDGRKVKQGCKKWGVGTWPLKGSYYADLHKEGVKSGKLTDPDGYCHFGTWQDEEFFKQLTAEGLEDIIVKGRVTGRRWVPLRPDNHFFDCAVYNDALAEYLGLSTMTPEEWAALARARGLPDELLKVDLFTPTRSVATEQEPPGAPAPPAHDQTPSAEPESSWFDDRTDDWMGRR</sequence>
<feature type="domain" description="Terminase large subunit GpA endonuclease" evidence="3">
    <location>
        <begin position="309"/>
        <end position="612"/>
    </location>
</feature>
<accession>A0ABW9YXN7</accession>
<keyword evidence="5" id="KW-1185">Reference proteome</keyword>
<feature type="domain" description="Phage terminase large subunit GpA ATPase" evidence="2">
    <location>
        <begin position="47"/>
        <end position="299"/>
    </location>
</feature>
<organism evidence="4 5">
    <name type="scientific">Microvirga arsenatis</name>
    <dbReference type="NCBI Taxonomy" id="2692265"/>
    <lineage>
        <taxon>Bacteria</taxon>
        <taxon>Pseudomonadati</taxon>
        <taxon>Pseudomonadota</taxon>
        <taxon>Alphaproteobacteria</taxon>
        <taxon>Hyphomicrobiales</taxon>
        <taxon>Methylobacteriaceae</taxon>
        <taxon>Microvirga</taxon>
    </lineage>
</organism>
<dbReference type="EMBL" id="JAAAXJ010000005">
    <property type="protein sequence ID" value="NBJ25149.1"/>
    <property type="molecule type" value="Genomic_DNA"/>
</dbReference>
<evidence type="ECO:0000259" key="2">
    <source>
        <dbReference type="Pfam" id="PF05876"/>
    </source>
</evidence>
<dbReference type="InterPro" id="IPR046453">
    <property type="entry name" value="GpA_ATPase"/>
</dbReference>
<dbReference type="Proteomes" id="UP000818323">
    <property type="component" value="Unassembled WGS sequence"/>
</dbReference>
<name>A0ABW9YXN7_9HYPH</name>
<comment type="caution">
    <text evidence="4">The sequence shown here is derived from an EMBL/GenBank/DDBJ whole genome shotgun (WGS) entry which is preliminary data.</text>
</comment>
<dbReference type="RefSeq" id="WP_161725837.1">
    <property type="nucleotide sequence ID" value="NZ_JAAAXI010000025.1"/>
</dbReference>
<evidence type="ECO:0000313" key="4">
    <source>
        <dbReference type="EMBL" id="NBJ25149.1"/>
    </source>
</evidence>
<reference evidence="4 5" key="1">
    <citation type="submission" date="2020-01" db="EMBL/GenBank/DDBJ databases">
        <title>Microvirga sp. nov., an arsenate reduction bacterium isolated from Tibet hotspring sediments.</title>
        <authorList>
            <person name="Yuan C.-G."/>
        </authorList>
    </citation>
    <scope>NUCLEOTIDE SEQUENCE [LARGE SCALE GENOMIC DNA]</scope>
    <source>
        <strain evidence="4 5">SYSU G3D203</strain>
    </source>
</reference>
<protein>
    <submittedName>
        <fullName evidence="4">Terminase</fullName>
    </submittedName>
</protein>
<evidence type="ECO:0000313" key="5">
    <source>
        <dbReference type="Proteomes" id="UP000818323"/>
    </source>
</evidence>
<dbReference type="Pfam" id="PF20454">
    <property type="entry name" value="GpA_nuclease"/>
    <property type="match status" value="1"/>
</dbReference>
<feature type="region of interest" description="Disordered" evidence="1">
    <location>
        <begin position="639"/>
        <end position="682"/>
    </location>
</feature>
<evidence type="ECO:0000256" key="1">
    <source>
        <dbReference type="SAM" id="MobiDB-lite"/>
    </source>
</evidence>
<dbReference type="InterPro" id="IPR046454">
    <property type="entry name" value="GpA_endonuclease"/>
</dbReference>